<dbReference type="EMBL" id="WMFL01000083">
    <property type="protein sequence ID" value="NJI03288.1"/>
    <property type="molecule type" value="Genomic_DNA"/>
</dbReference>
<dbReference type="PANTHER" id="PTHR32481">
    <property type="entry name" value="AMINOPEPTIDASE"/>
    <property type="match status" value="1"/>
</dbReference>
<dbReference type="Proteomes" id="UP000646308">
    <property type="component" value="Unassembled WGS sequence"/>
</dbReference>
<evidence type="ECO:0000256" key="8">
    <source>
        <dbReference type="PIRSR" id="PIRSR001123-2"/>
    </source>
</evidence>
<dbReference type="PIRSF" id="PIRSF001123">
    <property type="entry name" value="PepA_GA"/>
    <property type="match status" value="1"/>
</dbReference>
<gene>
    <name evidence="9" type="ORF">GLV84_10660</name>
</gene>
<dbReference type="InterPro" id="IPR051464">
    <property type="entry name" value="Peptidase_M42_aminopept"/>
</dbReference>
<feature type="binding site" evidence="8">
    <location>
        <position position="66"/>
    </location>
    <ligand>
        <name>Zn(2+)</name>
        <dbReference type="ChEBI" id="CHEBI:29105"/>
        <label>1</label>
    </ligand>
</feature>
<evidence type="ECO:0000256" key="5">
    <source>
        <dbReference type="ARBA" id="ARBA00022801"/>
    </source>
</evidence>
<reference evidence="9" key="1">
    <citation type="submission" date="2019-11" db="EMBL/GenBank/DDBJ databases">
        <title>Whole genome comparisons of Staphylococcus agnetis isolates from cattle and chickens.</title>
        <authorList>
            <person name="Rhoads D."/>
            <person name="Shwani A."/>
            <person name="Adkins P."/>
            <person name="Calcutt M."/>
            <person name="Middleton J."/>
        </authorList>
    </citation>
    <scope>NUCLEOTIDE SEQUENCE</scope>
    <source>
        <strain evidence="9">1387</strain>
    </source>
</reference>
<keyword evidence="5" id="KW-0378">Hydrolase</keyword>
<proteinExistence type="inferred from homology"/>
<dbReference type="OrthoDB" id="361940at2"/>
<dbReference type="AlphaFoldDB" id="A0A2T4MIP6"/>
<name>A0A2T4MIP6_9STAP</name>
<feature type="binding site" evidence="8">
    <location>
        <position position="183"/>
    </location>
    <ligand>
        <name>Zn(2+)</name>
        <dbReference type="ChEBI" id="CHEBI:29105"/>
        <label>1</label>
    </ligand>
</feature>
<evidence type="ECO:0000313" key="10">
    <source>
        <dbReference type="Proteomes" id="UP000646308"/>
    </source>
</evidence>
<comment type="cofactor">
    <cofactor evidence="8">
        <name>a divalent metal cation</name>
        <dbReference type="ChEBI" id="CHEBI:60240"/>
    </cofactor>
    <text evidence="8">Binds 2 divalent metal cations per subunit.</text>
</comment>
<dbReference type="Pfam" id="PF05343">
    <property type="entry name" value="Peptidase_M42"/>
    <property type="match status" value="1"/>
</dbReference>
<dbReference type="InterPro" id="IPR023367">
    <property type="entry name" value="Peptidase_M42_dom2"/>
</dbReference>
<evidence type="ECO:0000256" key="1">
    <source>
        <dbReference type="ARBA" id="ARBA00006272"/>
    </source>
</evidence>
<dbReference type="PANTHER" id="PTHR32481:SF7">
    <property type="entry name" value="AMINOPEPTIDASE YHFE-RELATED"/>
    <property type="match status" value="1"/>
</dbReference>
<evidence type="ECO:0000256" key="7">
    <source>
        <dbReference type="PIRSR" id="PIRSR001123-1"/>
    </source>
</evidence>
<dbReference type="RefSeq" id="WP_060551010.1">
    <property type="nucleotide sequence ID" value="NZ_CP009623.1"/>
</dbReference>
<feature type="binding site" evidence="8">
    <location>
        <position position="238"/>
    </location>
    <ligand>
        <name>Zn(2+)</name>
        <dbReference type="ChEBI" id="CHEBI:29105"/>
        <label>1</label>
    </ligand>
</feature>
<sequence>MYNQALNYLKDLTAIHSPSGDTALAIQYVKTQLTQMGYSPEMTRKGGLYVEVEGQNKAQKRCITAHVDTLGAMVKEILEDGRVRIDLIGGFKYNAIEGEYCTIRTSDDTTYTGTILLHETSPHVYLNNQKIERTQEHMEVRIDAKTMSKQETLDLGINVGDFISFDPRTEVTSTGFIKSRHLDDKVSVALMLAYLKSLHIDNIVLPYTTIFYFSNNEEIGYGANSNIDTAIEEFIALDMGAIGDGQNTDEYSVSICAKDASGPYHKQLRQQLVKLCQKENIHYKVDIYPYYASDATGALHAGADVKHGLFGAGIESSHAMERTHQTSITATYQLLKAYCESDTMV</sequence>
<dbReference type="Gene3D" id="3.40.630.10">
    <property type="entry name" value="Zn peptidases"/>
    <property type="match status" value="1"/>
</dbReference>
<keyword evidence="2" id="KW-0031">Aminopeptidase</keyword>
<dbReference type="Gene3D" id="2.40.30.40">
    <property type="entry name" value="Peptidase M42, domain 2"/>
    <property type="match status" value="1"/>
</dbReference>
<evidence type="ECO:0000256" key="3">
    <source>
        <dbReference type="ARBA" id="ARBA00022670"/>
    </source>
</evidence>
<accession>A0A2T4MIP6</accession>
<keyword evidence="4 8" id="KW-0479">Metal-binding</keyword>
<feature type="binding site" evidence="8">
    <location>
        <position position="218"/>
    </location>
    <ligand>
        <name>Zn(2+)</name>
        <dbReference type="ChEBI" id="CHEBI:29105"/>
        <label>2</label>
    </ligand>
</feature>
<feature type="binding site" evidence="8">
    <location>
        <position position="183"/>
    </location>
    <ligand>
        <name>Zn(2+)</name>
        <dbReference type="ChEBI" id="CHEBI:29105"/>
        <label>2</label>
    </ligand>
</feature>
<dbReference type="GO" id="GO:0004177">
    <property type="term" value="F:aminopeptidase activity"/>
    <property type="evidence" value="ECO:0007669"/>
    <property type="project" value="UniProtKB-UniRule"/>
</dbReference>
<dbReference type="CDD" id="cd05657">
    <property type="entry name" value="M42_glucanase_like"/>
    <property type="match status" value="1"/>
</dbReference>
<evidence type="ECO:0000313" key="9">
    <source>
        <dbReference type="EMBL" id="NJI03288.1"/>
    </source>
</evidence>
<comment type="caution">
    <text evidence="9">The sequence shown here is derived from an EMBL/GenBank/DDBJ whole genome shotgun (WGS) entry which is preliminary data.</text>
</comment>
<dbReference type="SUPFAM" id="SSF101821">
    <property type="entry name" value="Aminopeptidase/glucanase lid domain"/>
    <property type="match status" value="1"/>
</dbReference>
<dbReference type="GO" id="GO:0046872">
    <property type="term" value="F:metal ion binding"/>
    <property type="evidence" value="ECO:0007669"/>
    <property type="project" value="UniProtKB-UniRule"/>
</dbReference>
<evidence type="ECO:0000256" key="2">
    <source>
        <dbReference type="ARBA" id="ARBA00022438"/>
    </source>
</evidence>
<organism evidence="9 10">
    <name type="scientific">Staphylococcus agnetis</name>
    <dbReference type="NCBI Taxonomy" id="985762"/>
    <lineage>
        <taxon>Bacteria</taxon>
        <taxon>Bacillati</taxon>
        <taxon>Bacillota</taxon>
        <taxon>Bacilli</taxon>
        <taxon>Bacillales</taxon>
        <taxon>Staphylococcaceae</taxon>
        <taxon>Staphylococcus</taxon>
    </lineage>
</organism>
<dbReference type="GeneID" id="57691509"/>
<comment type="similarity">
    <text evidence="1 6">Belongs to the peptidase M42 family.</text>
</comment>
<evidence type="ECO:0000256" key="4">
    <source>
        <dbReference type="ARBA" id="ARBA00022723"/>
    </source>
</evidence>
<keyword evidence="3" id="KW-0645">Protease</keyword>
<feature type="active site" description="Proton acceptor" evidence="7">
    <location>
        <position position="217"/>
    </location>
</feature>
<dbReference type="SUPFAM" id="SSF53187">
    <property type="entry name" value="Zn-dependent exopeptidases"/>
    <property type="match status" value="1"/>
</dbReference>
<dbReference type="KEGG" id="sagq:EP23_02875"/>
<dbReference type="GO" id="GO:0006508">
    <property type="term" value="P:proteolysis"/>
    <property type="evidence" value="ECO:0007669"/>
    <property type="project" value="UniProtKB-KW"/>
</dbReference>
<protein>
    <submittedName>
        <fullName evidence="9">M20/M25/M40 family metallo-hydrolase</fullName>
    </submittedName>
</protein>
<evidence type="ECO:0000256" key="6">
    <source>
        <dbReference type="PIRNR" id="PIRNR001123"/>
    </source>
</evidence>
<feature type="binding site" evidence="8">
    <location>
        <position position="318"/>
    </location>
    <ligand>
        <name>Zn(2+)</name>
        <dbReference type="ChEBI" id="CHEBI:29105"/>
        <label>2</label>
    </ligand>
</feature>
<dbReference type="InterPro" id="IPR008007">
    <property type="entry name" value="Peptidase_M42"/>
</dbReference>